<evidence type="ECO:0000256" key="9">
    <source>
        <dbReference type="ARBA" id="ARBA00022777"/>
    </source>
</evidence>
<dbReference type="PROSITE" id="PS00108">
    <property type="entry name" value="PROTEIN_KINASE_ST"/>
    <property type="match status" value="1"/>
</dbReference>
<dbReference type="InterPro" id="IPR008271">
    <property type="entry name" value="Ser/Thr_kinase_AS"/>
</dbReference>
<comment type="similarity">
    <text evidence="2">Belongs to the protein kinase superfamily. CAMK Ser/Thr protein kinase family. SNF1 subfamily.</text>
</comment>
<dbReference type="GO" id="GO:0000226">
    <property type="term" value="P:microtubule cytoskeleton organization"/>
    <property type="evidence" value="ECO:0007669"/>
    <property type="project" value="TreeGrafter"/>
</dbReference>
<reference evidence="17" key="2">
    <citation type="submission" date="2022-10" db="EMBL/GenBank/DDBJ databases">
        <authorList>
            <consortium name="ENA_rothamsted_submissions"/>
            <consortium name="culmorum"/>
            <person name="King R."/>
        </authorList>
    </citation>
    <scope>NUCLEOTIDE SEQUENCE</scope>
</reference>
<dbReference type="Pfam" id="PF23312">
    <property type="entry name" value="UBA_SIK3"/>
    <property type="match status" value="1"/>
</dbReference>
<evidence type="ECO:0000256" key="8">
    <source>
        <dbReference type="ARBA" id="ARBA00022741"/>
    </source>
</evidence>
<keyword evidence="9" id="KW-0418">Kinase</keyword>
<dbReference type="PROSITE" id="PS50011">
    <property type="entry name" value="PROTEIN_KINASE_DOM"/>
    <property type="match status" value="1"/>
</dbReference>
<keyword evidence="8 14" id="KW-0547">Nucleotide-binding</keyword>
<dbReference type="InterPro" id="IPR057380">
    <property type="entry name" value="UBA_SIK1/2/3"/>
</dbReference>
<evidence type="ECO:0000256" key="4">
    <source>
        <dbReference type="ARBA" id="ARBA00022527"/>
    </source>
</evidence>
<dbReference type="EC" id="2.7.11.1" evidence="3"/>
<dbReference type="Pfam" id="PF00069">
    <property type="entry name" value="Pkinase"/>
    <property type="match status" value="1"/>
</dbReference>
<dbReference type="PROSITE" id="PS00107">
    <property type="entry name" value="PROTEIN_KINASE_ATP"/>
    <property type="match status" value="1"/>
</dbReference>
<evidence type="ECO:0000256" key="14">
    <source>
        <dbReference type="PROSITE-ProRule" id="PRU10141"/>
    </source>
</evidence>
<dbReference type="GO" id="GO:0046872">
    <property type="term" value="F:metal ion binding"/>
    <property type="evidence" value="ECO:0007669"/>
    <property type="project" value="UniProtKB-KW"/>
</dbReference>
<keyword evidence="11" id="KW-0460">Magnesium</keyword>
<evidence type="ECO:0000256" key="3">
    <source>
        <dbReference type="ARBA" id="ARBA00012513"/>
    </source>
</evidence>
<keyword evidence="10 14" id="KW-0067">ATP-binding</keyword>
<feature type="compositionally biased region" description="Polar residues" evidence="15">
    <location>
        <begin position="577"/>
        <end position="594"/>
    </location>
</feature>
<feature type="binding site" evidence="14">
    <location>
        <position position="55"/>
    </location>
    <ligand>
        <name>ATP</name>
        <dbReference type="ChEBI" id="CHEBI:30616"/>
    </ligand>
</feature>
<organism evidence="17 18">
    <name type="scientific">Aphis gossypii</name>
    <name type="common">Cotton aphid</name>
    <dbReference type="NCBI Taxonomy" id="80765"/>
    <lineage>
        <taxon>Eukaryota</taxon>
        <taxon>Metazoa</taxon>
        <taxon>Ecdysozoa</taxon>
        <taxon>Arthropoda</taxon>
        <taxon>Hexapoda</taxon>
        <taxon>Insecta</taxon>
        <taxon>Pterygota</taxon>
        <taxon>Neoptera</taxon>
        <taxon>Paraneoptera</taxon>
        <taxon>Hemiptera</taxon>
        <taxon>Sternorrhyncha</taxon>
        <taxon>Aphidomorpha</taxon>
        <taxon>Aphidoidea</taxon>
        <taxon>Aphididae</taxon>
        <taxon>Aphidini</taxon>
        <taxon>Aphis</taxon>
        <taxon>Aphis</taxon>
    </lineage>
</organism>
<name>A0A9P0NM08_APHGO</name>
<gene>
    <name evidence="17" type="ORF">APHIGO_LOCUS8604</name>
</gene>
<keyword evidence="5" id="KW-0597">Phosphoprotein</keyword>
<keyword evidence="4" id="KW-0723">Serine/threonine-protein kinase</keyword>
<evidence type="ECO:0000256" key="2">
    <source>
        <dbReference type="ARBA" id="ARBA00006234"/>
    </source>
</evidence>
<dbReference type="CDD" id="cd14338">
    <property type="entry name" value="UBA_SIK"/>
    <property type="match status" value="1"/>
</dbReference>
<comment type="catalytic activity">
    <reaction evidence="12">
        <text>L-threonyl-[protein] + ATP = O-phospho-L-threonyl-[protein] + ADP + H(+)</text>
        <dbReference type="Rhea" id="RHEA:46608"/>
        <dbReference type="Rhea" id="RHEA-COMP:11060"/>
        <dbReference type="Rhea" id="RHEA-COMP:11605"/>
        <dbReference type="ChEBI" id="CHEBI:15378"/>
        <dbReference type="ChEBI" id="CHEBI:30013"/>
        <dbReference type="ChEBI" id="CHEBI:30616"/>
        <dbReference type="ChEBI" id="CHEBI:61977"/>
        <dbReference type="ChEBI" id="CHEBI:456216"/>
        <dbReference type="EC" id="2.7.11.1"/>
    </reaction>
</comment>
<dbReference type="InterPro" id="IPR000719">
    <property type="entry name" value="Prot_kinase_dom"/>
</dbReference>
<keyword evidence="7" id="KW-0479">Metal-binding</keyword>
<dbReference type="GO" id="GO:0005524">
    <property type="term" value="F:ATP binding"/>
    <property type="evidence" value="ECO:0007669"/>
    <property type="project" value="UniProtKB-UniRule"/>
</dbReference>
<dbReference type="PANTHER" id="PTHR24346">
    <property type="entry name" value="MAP/MICROTUBULE AFFINITY-REGULATING KINASE"/>
    <property type="match status" value="1"/>
</dbReference>
<dbReference type="InterPro" id="IPR011009">
    <property type="entry name" value="Kinase-like_dom_sf"/>
</dbReference>
<evidence type="ECO:0000313" key="17">
    <source>
        <dbReference type="EMBL" id="CAH1732012.1"/>
    </source>
</evidence>
<reference evidence="17" key="1">
    <citation type="submission" date="2022-02" db="EMBL/GenBank/DDBJ databases">
        <authorList>
            <person name="King R."/>
        </authorList>
    </citation>
    <scope>NUCLEOTIDE SEQUENCE</scope>
</reference>
<dbReference type="GO" id="GO:0005737">
    <property type="term" value="C:cytoplasm"/>
    <property type="evidence" value="ECO:0007669"/>
    <property type="project" value="TreeGrafter"/>
</dbReference>
<evidence type="ECO:0000313" key="18">
    <source>
        <dbReference type="Proteomes" id="UP001154329"/>
    </source>
</evidence>
<evidence type="ECO:0000259" key="16">
    <source>
        <dbReference type="PROSITE" id="PS50011"/>
    </source>
</evidence>
<evidence type="ECO:0000256" key="11">
    <source>
        <dbReference type="ARBA" id="ARBA00022842"/>
    </source>
</evidence>
<feature type="domain" description="Protein kinase" evidence="16">
    <location>
        <begin position="26"/>
        <end position="277"/>
    </location>
</feature>
<dbReference type="GO" id="GO:0035556">
    <property type="term" value="P:intracellular signal transduction"/>
    <property type="evidence" value="ECO:0007669"/>
    <property type="project" value="TreeGrafter"/>
</dbReference>
<dbReference type="Proteomes" id="UP001154329">
    <property type="component" value="Chromosome 3"/>
</dbReference>
<accession>A0A9P0NM08</accession>
<dbReference type="PANTHER" id="PTHR24346:SF42">
    <property type="entry name" value="SERINE_THREONINE-PROTEIN KINASE SIK3"/>
    <property type="match status" value="1"/>
</dbReference>
<dbReference type="EMBL" id="OU899036">
    <property type="protein sequence ID" value="CAH1732012.1"/>
    <property type="molecule type" value="Genomic_DNA"/>
</dbReference>
<evidence type="ECO:0000256" key="13">
    <source>
        <dbReference type="ARBA" id="ARBA00048679"/>
    </source>
</evidence>
<comment type="catalytic activity">
    <reaction evidence="13">
        <text>L-seryl-[protein] + ATP = O-phospho-L-seryl-[protein] + ADP + H(+)</text>
        <dbReference type="Rhea" id="RHEA:17989"/>
        <dbReference type="Rhea" id="RHEA-COMP:9863"/>
        <dbReference type="Rhea" id="RHEA-COMP:11604"/>
        <dbReference type="ChEBI" id="CHEBI:15378"/>
        <dbReference type="ChEBI" id="CHEBI:29999"/>
        <dbReference type="ChEBI" id="CHEBI:30616"/>
        <dbReference type="ChEBI" id="CHEBI:83421"/>
        <dbReference type="ChEBI" id="CHEBI:456216"/>
        <dbReference type="EC" id="2.7.11.1"/>
    </reaction>
</comment>
<dbReference type="SMART" id="SM00220">
    <property type="entry name" value="S_TKc"/>
    <property type="match status" value="1"/>
</dbReference>
<dbReference type="GO" id="GO:0050321">
    <property type="term" value="F:tau-protein kinase activity"/>
    <property type="evidence" value="ECO:0007669"/>
    <property type="project" value="TreeGrafter"/>
</dbReference>
<evidence type="ECO:0000256" key="15">
    <source>
        <dbReference type="SAM" id="MobiDB-lite"/>
    </source>
</evidence>
<feature type="region of interest" description="Disordered" evidence="15">
    <location>
        <begin position="401"/>
        <end position="426"/>
    </location>
</feature>
<evidence type="ECO:0000256" key="6">
    <source>
        <dbReference type="ARBA" id="ARBA00022679"/>
    </source>
</evidence>
<comment type="cofactor">
    <cofactor evidence="1">
        <name>Mg(2+)</name>
        <dbReference type="ChEBI" id="CHEBI:18420"/>
    </cofactor>
</comment>
<dbReference type="FunFam" id="3.30.200.20:FF:000003">
    <property type="entry name" value="Non-specific serine/threonine protein kinase"/>
    <property type="match status" value="1"/>
</dbReference>
<keyword evidence="6" id="KW-0808">Transferase</keyword>
<dbReference type="SUPFAM" id="SSF56112">
    <property type="entry name" value="Protein kinase-like (PK-like)"/>
    <property type="match status" value="1"/>
</dbReference>
<feature type="region of interest" description="Disordered" evidence="15">
    <location>
        <begin position="566"/>
        <end position="610"/>
    </location>
</feature>
<dbReference type="AlphaFoldDB" id="A0A9P0NM08"/>
<sequence>MARVPPHPSAGHNNPLVNRLVRVGYYELEKTIGKGNFAVVKLAKHVVTNSKVAIKIIDKTQLNEDNLKKIFREIQIMSKLNHPHIVRLFQVMETEKMIYLVTEYAAGGEIFDFLVKKGRMDEPAACHIFKQIVEAVSYCHNKNIVHRDLKAENLLLDADNNIKLADFGFSNHFYEGKLLSTWCGSPPYAAPELFQGQEYDGPKADIWSLGVVLYVLVCGSLPFDGNTLKVLRANVLSGMFRVPYFMSAACEHLIRHMLVIEPEKRLSLNQIESHKWIKQLSEPVTKRLIVDVNPMMNTAVIELMLQLPGLDKDMIVNSVQQKKFDHVSAIYHLLVDKLDTTVNQSNTTNQSLVNETNIDGSVNINSNLIENLPLYSMSLYGQDGSIYDSQQLEKYGDVDIGESASSNKTQDSHPVTTRRHTVGPGNGLMTQVMESHYITHLQTGRNVNVLPNTNLPLNIPLVEFQSPKNFTIKDQHLLKPPQVMGANNNFGRRASDGGANLQMSQKMNCTFSEPSSKEDLKKQVKIDPNDLRNAIIDQSSKGNLLSEDNNVSASSSRYTKVMCNTSRHGMGNKEESQGQQTNLQNTRTRRSGVSTVMDRPPGRESLKDVSGYLPSERYSPVRRTSEPVVTSSEHLEQPNIRNIQQEHIQLQQKLSENTLDTWDHAELQMLHTYHLQSLQTLVDQTPFINATTNHQGNSNILSQHLQNLNLHQAPLVNVPQTQGSITQGTPNIMSNHQIPVPLDLRTNNKMNPQPTIVVEDKTLEIYEEKLLPNPEISLMITNEEGGMMEVDTLLTNSVNSMNTNNTLLRKSSTDQPLSAIHDGYEEINHITADRNNIITDMDSSTCLKTAPLFSDYILKRTASDAFVVDLSDFYSNFTSGNILNIVKYLISSNIRVWPVLDRQNVLQFPTGLQIELEVCSNDTGANSYLKIQRLSGDSTEYNNICHRLVEDYLPCNK</sequence>
<evidence type="ECO:0000256" key="7">
    <source>
        <dbReference type="ARBA" id="ARBA00022723"/>
    </source>
</evidence>
<evidence type="ECO:0000256" key="1">
    <source>
        <dbReference type="ARBA" id="ARBA00001946"/>
    </source>
</evidence>
<dbReference type="InterPro" id="IPR017441">
    <property type="entry name" value="Protein_kinase_ATP_BS"/>
</dbReference>
<feature type="compositionally biased region" description="Polar residues" evidence="15">
    <location>
        <begin position="403"/>
        <end position="415"/>
    </location>
</feature>
<keyword evidence="18" id="KW-1185">Reference proteome</keyword>
<proteinExistence type="inferred from homology"/>
<evidence type="ECO:0000256" key="5">
    <source>
        <dbReference type="ARBA" id="ARBA00022553"/>
    </source>
</evidence>
<dbReference type="FunFam" id="1.10.510.10:FF:000156">
    <property type="entry name" value="Serine/threonine-protein kinase SIK3 homolog"/>
    <property type="match status" value="1"/>
</dbReference>
<protein>
    <recommendedName>
        <fullName evidence="3">non-specific serine/threonine protein kinase</fullName>
        <ecNumber evidence="3">2.7.11.1</ecNumber>
    </recommendedName>
</protein>
<evidence type="ECO:0000256" key="12">
    <source>
        <dbReference type="ARBA" id="ARBA00047899"/>
    </source>
</evidence>
<evidence type="ECO:0000256" key="10">
    <source>
        <dbReference type="ARBA" id="ARBA00022840"/>
    </source>
</evidence>
<dbReference type="Gene3D" id="1.10.510.10">
    <property type="entry name" value="Transferase(Phosphotransferase) domain 1"/>
    <property type="match status" value="1"/>
</dbReference>